<keyword evidence="2" id="KW-1185">Reference proteome</keyword>
<dbReference type="AlphaFoldDB" id="A0A9W9Q3N5"/>
<proteinExistence type="predicted"/>
<gene>
    <name evidence="1" type="ORF">N7476_002626</name>
</gene>
<name>A0A9W9Q3N5_9EURO</name>
<dbReference type="Proteomes" id="UP001147746">
    <property type="component" value="Unassembled WGS sequence"/>
</dbReference>
<organism evidence="1 2">
    <name type="scientific">Penicillium atrosanguineum</name>
    <dbReference type="NCBI Taxonomy" id="1132637"/>
    <lineage>
        <taxon>Eukaryota</taxon>
        <taxon>Fungi</taxon>
        <taxon>Dikarya</taxon>
        <taxon>Ascomycota</taxon>
        <taxon>Pezizomycotina</taxon>
        <taxon>Eurotiomycetes</taxon>
        <taxon>Eurotiomycetidae</taxon>
        <taxon>Eurotiales</taxon>
        <taxon>Aspergillaceae</taxon>
        <taxon>Penicillium</taxon>
    </lineage>
</organism>
<reference evidence="1" key="2">
    <citation type="journal article" date="2023" name="IMA Fungus">
        <title>Comparative genomic study of the Penicillium genus elucidates a diverse pangenome and 15 lateral gene transfer events.</title>
        <authorList>
            <person name="Petersen C."/>
            <person name="Sorensen T."/>
            <person name="Nielsen M.R."/>
            <person name="Sondergaard T.E."/>
            <person name="Sorensen J.L."/>
            <person name="Fitzpatrick D.A."/>
            <person name="Frisvad J.C."/>
            <person name="Nielsen K.L."/>
        </authorList>
    </citation>
    <scope>NUCLEOTIDE SEQUENCE</scope>
    <source>
        <strain evidence="1">IBT 21472</strain>
    </source>
</reference>
<sequence>MADLLYPQGSLRYFFFHGNHGDVPIPETVTVEAKIVAFTGQGQILFGENFENNPSVYHFTNGVYKGDGQNERPLPASHFTERLLKNVSVPTLVLAETPNHCMGNDFETPDPFIYM</sequence>
<evidence type="ECO:0000313" key="2">
    <source>
        <dbReference type="Proteomes" id="UP001147746"/>
    </source>
</evidence>
<evidence type="ECO:0000313" key="1">
    <source>
        <dbReference type="EMBL" id="KAJ5324026.1"/>
    </source>
</evidence>
<comment type="caution">
    <text evidence="1">The sequence shown here is derived from an EMBL/GenBank/DDBJ whole genome shotgun (WGS) entry which is preliminary data.</text>
</comment>
<reference evidence="1" key="1">
    <citation type="submission" date="2022-12" db="EMBL/GenBank/DDBJ databases">
        <authorList>
            <person name="Petersen C."/>
        </authorList>
    </citation>
    <scope>NUCLEOTIDE SEQUENCE</scope>
    <source>
        <strain evidence="1">IBT 21472</strain>
    </source>
</reference>
<dbReference type="EMBL" id="JAPZBO010000002">
    <property type="protein sequence ID" value="KAJ5324026.1"/>
    <property type="molecule type" value="Genomic_DNA"/>
</dbReference>
<dbReference type="OrthoDB" id="4393585at2759"/>
<accession>A0A9W9Q3N5</accession>
<protein>
    <submittedName>
        <fullName evidence="1">Uncharacterized protein</fullName>
    </submittedName>
</protein>